<keyword evidence="1" id="KW-0812">Transmembrane</keyword>
<dbReference type="EMBL" id="WJXA01000018">
    <property type="protein sequence ID" value="KAF7117141.1"/>
    <property type="molecule type" value="Genomic_DNA"/>
</dbReference>
<accession>A0A834FY71</accession>
<organism evidence="2 3">
    <name type="scientific">Rhododendron simsii</name>
    <name type="common">Sims's rhododendron</name>
    <dbReference type="NCBI Taxonomy" id="118357"/>
    <lineage>
        <taxon>Eukaryota</taxon>
        <taxon>Viridiplantae</taxon>
        <taxon>Streptophyta</taxon>
        <taxon>Embryophyta</taxon>
        <taxon>Tracheophyta</taxon>
        <taxon>Spermatophyta</taxon>
        <taxon>Magnoliopsida</taxon>
        <taxon>eudicotyledons</taxon>
        <taxon>Gunneridae</taxon>
        <taxon>Pentapetalae</taxon>
        <taxon>asterids</taxon>
        <taxon>Ericales</taxon>
        <taxon>Ericaceae</taxon>
        <taxon>Ericoideae</taxon>
        <taxon>Rhodoreae</taxon>
        <taxon>Rhododendron</taxon>
    </lineage>
</organism>
<proteinExistence type="predicted"/>
<evidence type="ECO:0000256" key="1">
    <source>
        <dbReference type="SAM" id="Phobius"/>
    </source>
</evidence>
<dbReference type="AlphaFoldDB" id="A0A834FY71"/>
<evidence type="ECO:0000313" key="3">
    <source>
        <dbReference type="Proteomes" id="UP000626092"/>
    </source>
</evidence>
<feature type="transmembrane region" description="Helical" evidence="1">
    <location>
        <begin position="36"/>
        <end position="63"/>
    </location>
</feature>
<protein>
    <submittedName>
        <fullName evidence="2">Uncharacterized protein</fullName>
    </submittedName>
</protein>
<evidence type="ECO:0000313" key="2">
    <source>
        <dbReference type="EMBL" id="KAF7117141.1"/>
    </source>
</evidence>
<name>A0A834FY71_RHOSS</name>
<reference evidence="2" key="1">
    <citation type="submission" date="2019-11" db="EMBL/GenBank/DDBJ databases">
        <authorList>
            <person name="Liu Y."/>
            <person name="Hou J."/>
            <person name="Li T.-Q."/>
            <person name="Guan C.-H."/>
            <person name="Wu X."/>
            <person name="Wu H.-Z."/>
            <person name="Ling F."/>
            <person name="Zhang R."/>
            <person name="Shi X.-G."/>
            <person name="Ren J.-P."/>
            <person name="Chen E.-F."/>
            <person name="Sun J.-M."/>
        </authorList>
    </citation>
    <scope>NUCLEOTIDE SEQUENCE</scope>
    <source>
        <strain evidence="2">Adult_tree_wgs_1</strain>
        <tissue evidence="2">Leaves</tissue>
    </source>
</reference>
<sequence>MYLEGIKEFDSPNSNLSLVTRDYKGSWGNQIKACHVVLGIIVSALTTLSALPSILGLSLIVGLRDVAV</sequence>
<gene>
    <name evidence="2" type="ORF">RHSIM_RhsimUnG0000900</name>
</gene>
<keyword evidence="1" id="KW-0472">Membrane</keyword>
<dbReference type="Proteomes" id="UP000626092">
    <property type="component" value="Unassembled WGS sequence"/>
</dbReference>
<keyword evidence="1" id="KW-1133">Transmembrane helix</keyword>
<keyword evidence="3" id="KW-1185">Reference proteome</keyword>
<comment type="caution">
    <text evidence="2">The sequence shown here is derived from an EMBL/GenBank/DDBJ whole genome shotgun (WGS) entry which is preliminary data.</text>
</comment>